<evidence type="ECO:0000259" key="7">
    <source>
        <dbReference type="Pfam" id="PF00266"/>
    </source>
</evidence>
<evidence type="ECO:0000256" key="3">
    <source>
        <dbReference type="ARBA" id="ARBA00012239"/>
    </source>
</evidence>
<comment type="caution">
    <text evidence="8">The sequence shown here is derived from an EMBL/GenBank/DDBJ whole genome shotgun (WGS) entry which is preliminary data.</text>
</comment>
<comment type="catalytic activity">
    <reaction evidence="6">
        <text>(sulfur carrier)-H + L-cysteine = (sulfur carrier)-SH + L-alanine</text>
        <dbReference type="Rhea" id="RHEA:43892"/>
        <dbReference type="Rhea" id="RHEA-COMP:14737"/>
        <dbReference type="Rhea" id="RHEA-COMP:14739"/>
        <dbReference type="ChEBI" id="CHEBI:29917"/>
        <dbReference type="ChEBI" id="CHEBI:35235"/>
        <dbReference type="ChEBI" id="CHEBI:57972"/>
        <dbReference type="ChEBI" id="CHEBI:64428"/>
        <dbReference type="EC" id="2.8.1.7"/>
    </reaction>
</comment>
<gene>
    <name evidence="8" type="ORF">QQA45_01250</name>
</gene>
<comment type="similarity">
    <text evidence="2">Belongs to the class-V pyridoxal-phosphate-dependent aminotransferase family. Csd subfamily.</text>
</comment>
<dbReference type="Gene3D" id="3.90.1150.10">
    <property type="entry name" value="Aspartate Aminotransferase, domain 1"/>
    <property type="match status" value="1"/>
</dbReference>
<dbReference type="InterPro" id="IPR010970">
    <property type="entry name" value="Cys_dSase_SufS"/>
</dbReference>
<evidence type="ECO:0000256" key="4">
    <source>
        <dbReference type="ARBA" id="ARBA00022679"/>
    </source>
</evidence>
<dbReference type="EC" id="2.8.1.7" evidence="3"/>
<dbReference type="PANTHER" id="PTHR43586">
    <property type="entry name" value="CYSTEINE DESULFURASE"/>
    <property type="match status" value="1"/>
</dbReference>
<keyword evidence="9" id="KW-1185">Reference proteome</keyword>
<feature type="domain" description="Aminotransferase class V" evidence="7">
    <location>
        <begin position="19"/>
        <end position="388"/>
    </location>
</feature>
<organism evidence="8 9">
    <name type="scientific">Sneathia sanguinegens</name>
    <dbReference type="NCBI Taxonomy" id="40543"/>
    <lineage>
        <taxon>Bacteria</taxon>
        <taxon>Fusobacteriati</taxon>
        <taxon>Fusobacteriota</taxon>
        <taxon>Fusobacteriia</taxon>
        <taxon>Fusobacteriales</taxon>
        <taxon>Leptotrichiaceae</taxon>
        <taxon>Sneathia</taxon>
    </lineage>
</organism>
<accession>A0ABT7HJJ8</accession>
<dbReference type="InterPro" id="IPR015422">
    <property type="entry name" value="PyrdxlP-dep_Trfase_small"/>
</dbReference>
<evidence type="ECO:0000256" key="5">
    <source>
        <dbReference type="ARBA" id="ARBA00022898"/>
    </source>
</evidence>
<proteinExistence type="inferred from homology"/>
<dbReference type="CDD" id="cd06453">
    <property type="entry name" value="SufS_like"/>
    <property type="match status" value="1"/>
</dbReference>
<dbReference type="InterPro" id="IPR000192">
    <property type="entry name" value="Aminotrans_V_dom"/>
</dbReference>
<protein>
    <recommendedName>
        <fullName evidence="3">cysteine desulfurase</fullName>
        <ecNumber evidence="3">2.8.1.7</ecNumber>
    </recommendedName>
</protein>
<dbReference type="InterPro" id="IPR015421">
    <property type="entry name" value="PyrdxlP-dep_Trfase_major"/>
</dbReference>
<evidence type="ECO:0000256" key="2">
    <source>
        <dbReference type="ARBA" id="ARBA00010447"/>
    </source>
</evidence>
<dbReference type="NCBIfam" id="TIGR01979">
    <property type="entry name" value="sufS"/>
    <property type="match status" value="1"/>
</dbReference>
<dbReference type="Gene3D" id="3.40.640.10">
    <property type="entry name" value="Type I PLP-dependent aspartate aminotransferase-like (Major domain)"/>
    <property type="match status" value="1"/>
</dbReference>
<dbReference type="Proteomes" id="UP001225134">
    <property type="component" value="Unassembled WGS sequence"/>
</dbReference>
<dbReference type="PANTHER" id="PTHR43586:SF8">
    <property type="entry name" value="CYSTEINE DESULFURASE 1, CHLOROPLASTIC"/>
    <property type="match status" value="1"/>
</dbReference>
<name>A0ABT7HJJ8_9FUSO</name>
<evidence type="ECO:0000313" key="8">
    <source>
        <dbReference type="EMBL" id="MDK9580150.1"/>
    </source>
</evidence>
<dbReference type="SUPFAM" id="SSF53383">
    <property type="entry name" value="PLP-dependent transferases"/>
    <property type="match status" value="1"/>
</dbReference>
<dbReference type="GO" id="GO:0031071">
    <property type="term" value="F:cysteine desulfurase activity"/>
    <property type="evidence" value="ECO:0007669"/>
    <property type="project" value="UniProtKB-EC"/>
</dbReference>
<comment type="cofactor">
    <cofactor evidence="1">
        <name>pyridoxal 5'-phosphate</name>
        <dbReference type="ChEBI" id="CHEBI:597326"/>
    </cofactor>
</comment>
<evidence type="ECO:0000313" key="9">
    <source>
        <dbReference type="Proteomes" id="UP001225134"/>
    </source>
</evidence>
<sequence>MEKNLREHFPIFKNKDIAYFDSAATTQKPQMVIDDLVEYYTNFNANAGRGSYELSMLNTSIIENTRQKVKDFIGADDSGEVIFTKNCTEAINLVAYSYGLSFLEKNDEILLCVSNHHANIVPWQFIAKKVGCTLKFFYLDKDGQIDLEDFKYKVNERTKIVSLSSVVNTTGIIQDFKTVIDYAHKYNALVLLDCAQSITHFKHEVAKWDADFITFSGHKMYSAFGVGVLYGKKELLDKMPPFIYGGDMIDYVEEQYSTFAPLPHKFEGGTMDTAAISSLSRAIDYINLIGFSEIKKIEYDLLFDLLCKLNSLDFVETYYIENVDRVPIVAFNVKGVHSHDTAFILDKYKVNVRSGQHCTAPLHQFMKINSTCRISFNIYNTYEDIDVLIEGLKKVKEVFNL</sequence>
<dbReference type="InterPro" id="IPR015424">
    <property type="entry name" value="PyrdxlP-dep_Trfase"/>
</dbReference>
<dbReference type="RefSeq" id="WP_066729152.1">
    <property type="nucleotide sequence ID" value="NZ_CAUPPJ010000001.1"/>
</dbReference>
<dbReference type="EMBL" id="JASSPP010000001">
    <property type="protein sequence ID" value="MDK9580150.1"/>
    <property type="molecule type" value="Genomic_DNA"/>
</dbReference>
<keyword evidence="5" id="KW-0663">Pyridoxal phosphate</keyword>
<reference evidence="8 9" key="1">
    <citation type="submission" date="2023-06" db="EMBL/GenBank/DDBJ databases">
        <title>Antibody response to the Sneathia vaginalis cytopathogenic toxin A during pregnancy.</title>
        <authorList>
            <person name="Mccoy Z.T."/>
            <person name="Serrano M.G."/>
            <person name="Spaine K."/>
            <person name="Edwards D.J."/>
            <person name="Buck G.A."/>
            <person name="Jefferson K."/>
        </authorList>
    </citation>
    <scope>NUCLEOTIDE SEQUENCE [LARGE SCALE GENOMIC DNA]</scope>
    <source>
        <strain evidence="8 9">CCUG 42621</strain>
    </source>
</reference>
<evidence type="ECO:0000256" key="1">
    <source>
        <dbReference type="ARBA" id="ARBA00001933"/>
    </source>
</evidence>
<evidence type="ECO:0000256" key="6">
    <source>
        <dbReference type="ARBA" id="ARBA00050776"/>
    </source>
</evidence>
<keyword evidence="4 8" id="KW-0808">Transferase</keyword>
<dbReference type="Pfam" id="PF00266">
    <property type="entry name" value="Aminotran_5"/>
    <property type="match status" value="1"/>
</dbReference>